<evidence type="ECO:0000256" key="8">
    <source>
        <dbReference type="ARBA" id="ARBA00023136"/>
    </source>
</evidence>
<reference evidence="12 13" key="1">
    <citation type="journal article" date="2013" name="PLoS Genet.">
        <title>Genomic mechanisms accounting for the adaptation to parasitism in nematode-trapping fungi.</title>
        <authorList>
            <person name="Meerupati T."/>
            <person name="Andersson K.M."/>
            <person name="Friman E."/>
            <person name="Kumar D."/>
            <person name="Tunlid A."/>
            <person name="Ahren D."/>
        </authorList>
    </citation>
    <scope>NUCLEOTIDE SEQUENCE [LARGE SCALE GENOMIC DNA]</scope>
    <source>
        <strain evidence="12 13">CBS 200.50</strain>
    </source>
</reference>
<sequence length="333" mass="37338">MTSGAEIPPECPMHKPKGAAATAPPPPPPPPSDNNILSSTFQSHSSDSLPQYQPEEHTEPTAARPWSSYLNPLNMMPKLSNAPAPDQKSILPTERVISSIPKGHHPSEGNWEYPSPQQMYNAMLRKGYDGTPEDAIESMVDVHNFLNEGAWSEIMAWERQFSGGLWRSLKIAGRGGDGEGSVDKEEAEKAYKAGGEVKDWKVEPRLLRFQGRPGDMTPKVKFYNILGLVFPQFGSIPFDRHDWYVLRNTSETQNEENKTEVRYVIDYYSAEDGPHGEPVFVLDVRPALDRPRAFFELGIRYGGELWWKASGAEVREAERKRIEMEKAAGSFGH</sequence>
<dbReference type="PANTHER" id="PTHR12743">
    <property type="entry name" value="CYTOCHROME C1 HEME LYASE"/>
    <property type="match status" value="1"/>
</dbReference>
<comment type="catalytic activity">
    <reaction evidence="10">
        <text>holo-[cytochrome c] = apo-[cytochrome c] + heme b</text>
        <dbReference type="Rhea" id="RHEA:22648"/>
        <dbReference type="Rhea" id="RHEA-COMP:10725"/>
        <dbReference type="Rhea" id="RHEA-COMP:10726"/>
        <dbReference type="ChEBI" id="CHEBI:29950"/>
        <dbReference type="ChEBI" id="CHEBI:60344"/>
        <dbReference type="ChEBI" id="CHEBI:83739"/>
        <dbReference type="EC" id="4.4.1.17"/>
    </reaction>
</comment>
<keyword evidence="4 10" id="KW-0479">Metal-binding</keyword>
<dbReference type="Proteomes" id="UP000015100">
    <property type="component" value="Unassembled WGS sequence"/>
</dbReference>
<keyword evidence="8 10" id="KW-0472">Membrane</keyword>
<comment type="similarity">
    <text evidence="2 10">Belongs to the cytochrome c-type heme lyase family.</text>
</comment>
<dbReference type="HOGENOM" id="CLU_048602_0_0_1"/>
<feature type="region of interest" description="Disordered" evidence="11">
    <location>
        <begin position="1"/>
        <end position="69"/>
    </location>
</feature>
<dbReference type="Pfam" id="PF01265">
    <property type="entry name" value="Cyto_heme_lyase"/>
    <property type="match status" value="1"/>
</dbReference>
<dbReference type="STRING" id="1284197.S8AK16"/>
<evidence type="ECO:0000256" key="4">
    <source>
        <dbReference type="ARBA" id="ARBA00022723"/>
    </source>
</evidence>
<dbReference type="OMA" id="KARFWLF"/>
<evidence type="ECO:0000256" key="7">
    <source>
        <dbReference type="ARBA" id="ARBA00023128"/>
    </source>
</evidence>
<comment type="subcellular location">
    <subcellularLocation>
        <location evidence="1 10">Mitochondrion inner membrane</location>
    </subcellularLocation>
</comment>
<dbReference type="AlphaFoldDB" id="S8AK16"/>
<dbReference type="PROSITE" id="PS00821">
    <property type="entry name" value="CYTO_HEME_LYASE_1"/>
    <property type="match status" value="1"/>
</dbReference>
<dbReference type="PANTHER" id="PTHR12743:SF3">
    <property type="entry name" value="HOLOCYTOCHROME-C SYNTHASE"/>
    <property type="match status" value="1"/>
</dbReference>
<feature type="compositionally biased region" description="Pro residues" evidence="11">
    <location>
        <begin position="23"/>
        <end position="32"/>
    </location>
</feature>
<keyword evidence="5 10" id="KW-0999">Mitochondrion inner membrane</keyword>
<dbReference type="EC" id="4.4.1.17" evidence="10"/>
<keyword evidence="6 10" id="KW-0408">Iron</keyword>
<evidence type="ECO:0000256" key="10">
    <source>
        <dbReference type="RuleBase" id="RU363130"/>
    </source>
</evidence>
<gene>
    <name evidence="12" type="ORF">H072_2741</name>
</gene>
<evidence type="ECO:0000256" key="1">
    <source>
        <dbReference type="ARBA" id="ARBA00004273"/>
    </source>
</evidence>
<evidence type="ECO:0000256" key="3">
    <source>
        <dbReference type="ARBA" id="ARBA00022617"/>
    </source>
</evidence>
<evidence type="ECO:0000256" key="9">
    <source>
        <dbReference type="ARBA" id="ARBA00023239"/>
    </source>
</evidence>
<dbReference type="EMBL" id="AQGS01000083">
    <property type="protein sequence ID" value="EPS43254.1"/>
    <property type="molecule type" value="Genomic_DNA"/>
</dbReference>
<dbReference type="GO" id="GO:0005758">
    <property type="term" value="C:mitochondrial intermembrane space"/>
    <property type="evidence" value="ECO:0007669"/>
    <property type="project" value="EnsemblFungi"/>
</dbReference>
<protein>
    <recommendedName>
        <fullName evidence="10">Holocytochrome c-type synthase</fullName>
        <ecNumber evidence="10">4.4.1.17</ecNumber>
    </recommendedName>
</protein>
<dbReference type="GO" id="GO:0004408">
    <property type="term" value="F:holocytochrome-c synthase activity"/>
    <property type="evidence" value="ECO:0007669"/>
    <property type="project" value="UniProtKB-EC"/>
</dbReference>
<evidence type="ECO:0000256" key="5">
    <source>
        <dbReference type="ARBA" id="ARBA00022792"/>
    </source>
</evidence>
<keyword evidence="13" id="KW-1185">Reference proteome</keyword>
<feature type="compositionally biased region" description="Polar residues" evidence="11">
    <location>
        <begin position="33"/>
        <end position="51"/>
    </location>
</feature>
<comment type="caution">
    <text evidence="12">The sequence shown here is derived from an EMBL/GenBank/DDBJ whole genome shotgun (WGS) entry which is preliminary data.</text>
</comment>
<reference evidence="13" key="2">
    <citation type="submission" date="2013-04" db="EMBL/GenBank/DDBJ databases">
        <title>Genomic mechanisms accounting for the adaptation to parasitism in nematode-trapping fungi.</title>
        <authorList>
            <person name="Ahren D.G."/>
        </authorList>
    </citation>
    <scope>NUCLEOTIDE SEQUENCE [LARGE SCALE GENOMIC DNA]</scope>
    <source>
        <strain evidence="13">CBS 200.50</strain>
    </source>
</reference>
<name>S8AK16_DACHA</name>
<dbReference type="OrthoDB" id="1158011at2759"/>
<proteinExistence type="inferred from homology"/>
<evidence type="ECO:0000313" key="12">
    <source>
        <dbReference type="EMBL" id="EPS43254.1"/>
    </source>
</evidence>
<dbReference type="eggNOG" id="KOG3996">
    <property type="taxonomic scope" value="Eukaryota"/>
</dbReference>
<evidence type="ECO:0000256" key="11">
    <source>
        <dbReference type="SAM" id="MobiDB-lite"/>
    </source>
</evidence>
<accession>S8AK16</accession>
<evidence type="ECO:0000256" key="6">
    <source>
        <dbReference type="ARBA" id="ARBA00023004"/>
    </source>
</evidence>
<dbReference type="InterPro" id="IPR000511">
    <property type="entry name" value="Holocyt_c/c1_synthase"/>
</dbReference>
<dbReference type="PROSITE" id="PS00822">
    <property type="entry name" value="CYTO_HEME_LYASE_2"/>
    <property type="match status" value="1"/>
</dbReference>
<dbReference type="GO" id="GO:0046872">
    <property type="term" value="F:metal ion binding"/>
    <property type="evidence" value="ECO:0007669"/>
    <property type="project" value="UniProtKB-KW"/>
</dbReference>
<organism evidence="12 13">
    <name type="scientific">Dactylellina haptotyla (strain CBS 200.50)</name>
    <name type="common">Nematode-trapping fungus</name>
    <name type="synonym">Monacrosporium haptotylum</name>
    <dbReference type="NCBI Taxonomy" id="1284197"/>
    <lineage>
        <taxon>Eukaryota</taxon>
        <taxon>Fungi</taxon>
        <taxon>Dikarya</taxon>
        <taxon>Ascomycota</taxon>
        <taxon>Pezizomycotina</taxon>
        <taxon>Orbiliomycetes</taxon>
        <taxon>Orbiliales</taxon>
        <taxon>Orbiliaceae</taxon>
        <taxon>Dactylellina</taxon>
    </lineage>
</organism>
<keyword evidence="3 10" id="KW-0349">Heme</keyword>
<comment type="function">
    <text evidence="10">Lyase that catalyzes the covalent linking of the heme group to the cytochrome C apoprotein to produce the mature functional cytochrome.</text>
</comment>
<keyword evidence="9 10" id="KW-0456">Lyase</keyword>
<evidence type="ECO:0000313" key="13">
    <source>
        <dbReference type="Proteomes" id="UP000015100"/>
    </source>
</evidence>
<evidence type="ECO:0000256" key="2">
    <source>
        <dbReference type="ARBA" id="ARBA00007255"/>
    </source>
</evidence>
<keyword evidence="7 10" id="KW-0496">Mitochondrion</keyword>
<dbReference type="GO" id="GO:0005743">
    <property type="term" value="C:mitochondrial inner membrane"/>
    <property type="evidence" value="ECO:0007669"/>
    <property type="project" value="UniProtKB-SubCell"/>
</dbReference>